<protein>
    <submittedName>
        <fullName evidence="6">ABC transporter substrate-binding protein</fullName>
    </submittedName>
</protein>
<dbReference type="Gene3D" id="3.10.105.10">
    <property type="entry name" value="Dipeptide-binding Protein, Domain 3"/>
    <property type="match status" value="1"/>
</dbReference>
<dbReference type="CDD" id="cd08503">
    <property type="entry name" value="PBP2_NikA_DppA_OppA_like_17"/>
    <property type="match status" value="1"/>
</dbReference>
<evidence type="ECO:0000313" key="7">
    <source>
        <dbReference type="Proteomes" id="UP000297736"/>
    </source>
</evidence>
<evidence type="ECO:0000256" key="1">
    <source>
        <dbReference type="ARBA" id="ARBA00005695"/>
    </source>
</evidence>
<organism evidence="6 7">
    <name type="scientific">Brevibacterium aurantiacum</name>
    <dbReference type="NCBI Taxonomy" id="273384"/>
    <lineage>
        <taxon>Bacteria</taxon>
        <taxon>Bacillati</taxon>
        <taxon>Actinomycetota</taxon>
        <taxon>Actinomycetes</taxon>
        <taxon>Micrococcales</taxon>
        <taxon>Brevibacteriaceae</taxon>
        <taxon>Brevibacterium</taxon>
    </lineage>
</organism>
<dbReference type="Proteomes" id="UP000297736">
    <property type="component" value="Unassembled WGS sequence"/>
</dbReference>
<comment type="similarity">
    <text evidence="1">Belongs to the bacterial solute-binding protein 5 family.</text>
</comment>
<dbReference type="Gene3D" id="3.40.190.10">
    <property type="entry name" value="Periplasmic binding protein-like II"/>
    <property type="match status" value="1"/>
</dbReference>
<dbReference type="GO" id="GO:0043190">
    <property type="term" value="C:ATP-binding cassette (ABC) transporter complex"/>
    <property type="evidence" value="ECO:0007669"/>
    <property type="project" value="InterPro"/>
</dbReference>
<dbReference type="PIRSF" id="PIRSF002741">
    <property type="entry name" value="MppA"/>
    <property type="match status" value="1"/>
</dbReference>
<evidence type="ECO:0000259" key="5">
    <source>
        <dbReference type="Pfam" id="PF00496"/>
    </source>
</evidence>
<dbReference type="RefSeq" id="WP_135446730.1">
    <property type="nucleotide sequence ID" value="NZ_RHFF01000001.1"/>
</dbReference>
<keyword evidence="2" id="KW-0813">Transport</keyword>
<dbReference type="InterPro" id="IPR030678">
    <property type="entry name" value="Peptide/Ni-bd"/>
</dbReference>
<feature type="signal peptide" evidence="4">
    <location>
        <begin position="1"/>
        <end position="20"/>
    </location>
</feature>
<keyword evidence="3 4" id="KW-0732">Signal</keyword>
<dbReference type="PANTHER" id="PTHR30290">
    <property type="entry name" value="PERIPLASMIC BINDING COMPONENT OF ABC TRANSPORTER"/>
    <property type="match status" value="1"/>
</dbReference>
<dbReference type="PROSITE" id="PS51257">
    <property type="entry name" value="PROKAR_LIPOPROTEIN"/>
    <property type="match status" value="1"/>
</dbReference>
<sequence>MKTPNRRQALGAGLTVTALAGLSACGGGAVGAIDAGDPVKGGTLRVGVTGGNSADTVDAHIPVNNGDVCRAVNLYNALYGWDDDSQVVPLLAESIKANSDSTVWTCTLKEGLKFSDGKPITSEDVVFTFERINDPDDPKTAAANFSMLEKVVAKDDRTVEFRLNEPNGLFQDAVAEYTAAIVPVGYDPENPVCSGPFKLKSFTAAQSTVLVPNEHYFDFDKMYLDEVEVLNFNDDDALINALLSTQVDAIAGIPLALVKVIAADERMSILNSKTGMWLPFTMRVDKKPFDDVKVRQAFRLVVDREQMIEQVLSGYGTVGNDMFGPLSENYPKFPQRKQDLDKAKKLLAEAGYPVGLDVELVTAPIQSGAVEAAQVFAQQAAEAGITVKIRKVDATTFFGDEYLQWDFAQDFWYTRDFMPQVISCALSESPFNETHWDDPDFNKVFDKARAIPDAGERRDMEHELQKMLYDEGGYIVWGFANQVDAFQKYVGGLVPNSTGRPLSGWRFDRVWIGEV</sequence>
<dbReference type="AlphaFoldDB" id="A0A4Z0KP66"/>
<dbReference type="InterPro" id="IPR000914">
    <property type="entry name" value="SBP_5_dom"/>
</dbReference>
<name>A0A4Z0KP66_BREAU</name>
<evidence type="ECO:0000256" key="3">
    <source>
        <dbReference type="ARBA" id="ARBA00022729"/>
    </source>
</evidence>
<comment type="caution">
    <text evidence="6">The sequence shown here is derived from an EMBL/GenBank/DDBJ whole genome shotgun (WGS) entry which is preliminary data.</text>
</comment>
<dbReference type="GO" id="GO:1904680">
    <property type="term" value="F:peptide transmembrane transporter activity"/>
    <property type="evidence" value="ECO:0007669"/>
    <property type="project" value="TreeGrafter"/>
</dbReference>
<dbReference type="Pfam" id="PF00496">
    <property type="entry name" value="SBP_bac_5"/>
    <property type="match status" value="1"/>
</dbReference>
<dbReference type="SUPFAM" id="SSF53850">
    <property type="entry name" value="Periplasmic binding protein-like II"/>
    <property type="match status" value="1"/>
</dbReference>
<dbReference type="GO" id="GO:0015833">
    <property type="term" value="P:peptide transport"/>
    <property type="evidence" value="ECO:0007669"/>
    <property type="project" value="TreeGrafter"/>
</dbReference>
<dbReference type="PROSITE" id="PS51318">
    <property type="entry name" value="TAT"/>
    <property type="match status" value="1"/>
</dbReference>
<dbReference type="PANTHER" id="PTHR30290:SF9">
    <property type="entry name" value="OLIGOPEPTIDE-BINDING PROTEIN APPA"/>
    <property type="match status" value="1"/>
</dbReference>
<evidence type="ECO:0000256" key="2">
    <source>
        <dbReference type="ARBA" id="ARBA00022448"/>
    </source>
</evidence>
<evidence type="ECO:0000256" key="4">
    <source>
        <dbReference type="SAM" id="SignalP"/>
    </source>
</evidence>
<evidence type="ECO:0000313" key="6">
    <source>
        <dbReference type="EMBL" id="TGD40658.1"/>
    </source>
</evidence>
<dbReference type="EMBL" id="RHFF01000001">
    <property type="protein sequence ID" value="TGD40658.1"/>
    <property type="molecule type" value="Genomic_DNA"/>
</dbReference>
<accession>A0A4Z0KP66</accession>
<proteinExistence type="inferred from homology"/>
<dbReference type="InterPro" id="IPR006311">
    <property type="entry name" value="TAT_signal"/>
</dbReference>
<gene>
    <name evidence="6" type="ORF">EB834_01065</name>
</gene>
<feature type="chain" id="PRO_5038896985" evidence="4">
    <location>
        <begin position="21"/>
        <end position="515"/>
    </location>
</feature>
<reference evidence="6 7" key="1">
    <citation type="submission" date="2018-10" db="EMBL/GenBank/DDBJ databases">
        <title>Brevibacterium genomes from Austrain hard cheese rinds.</title>
        <authorList>
            <person name="Anast J.M."/>
            <person name="Dzieciol M."/>
            <person name="Schultz D.L."/>
            <person name="Mann E."/>
            <person name="Wagner M."/>
            <person name="Schmitz-Esser S."/>
        </authorList>
    </citation>
    <scope>NUCLEOTIDE SEQUENCE [LARGE SCALE GENOMIC DNA]</scope>
    <source>
        <strain evidence="6 7">L261</strain>
    </source>
</reference>
<dbReference type="InterPro" id="IPR039424">
    <property type="entry name" value="SBP_5"/>
</dbReference>
<dbReference type="GO" id="GO:0042597">
    <property type="term" value="C:periplasmic space"/>
    <property type="evidence" value="ECO:0007669"/>
    <property type="project" value="UniProtKB-ARBA"/>
</dbReference>
<feature type="domain" description="Solute-binding protein family 5" evidence="5">
    <location>
        <begin position="86"/>
        <end position="409"/>
    </location>
</feature>